<keyword evidence="5" id="KW-1133">Transmembrane helix</keyword>
<keyword evidence="5" id="KW-0472">Membrane</keyword>
<evidence type="ECO:0000256" key="4">
    <source>
        <dbReference type="ARBA" id="ARBA00022842"/>
    </source>
</evidence>
<evidence type="ECO:0000313" key="7">
    <source>
        <dbReference type="EMBL" id="MBC8538338.1"/>
    </source>
</evidence>
<comment type="cofactor">
    <cofactor evidence="1">
        <name>Mg(2+)</name>
        <dbReference type="ChEBI" id="CHEBI:18420"/>
    </cofactor>
</comment>
<dbReference type="Proteomes" id="UP000617951">
    <property type="component" value="Unassembled WGS sequence"/>
</dbReference>
<feature type="transmembrane region" description="Helical" evidence="5">
    <location>
        <begin position="90"/>
        <end position="111"/>
    </location>
</feature>
<comment type="caution">
    <text evidence="7">The sequence shown here is derived from an EMBL/GenBank/DDBJ whole genome shotgun (WGS) entry which is preliminary data.</text>
</comment>
<dbReference type="PANTHER" id="PTHR11603">
    <property type="entry name" value="AAA FAMILY ATPASE"/>
    <property type="match status" value="1"/>
</dbReference>
<evidence type="ECO:0000256" key="5">
    <source>
        <dbReference type="SAM" id="Phobius"/>
    </source>
</evidence>
<feature type="transmembrane region" description="Helical" evidence="5">
    <location>
        <begin position="40"/>
        <end position="63"/>
    </location>
</feature>
<feature type="transmembrane region" description="Helical" evidence="5">
    <location>
        <begin position="7"/>
        <end position="28"/>
    </location>
</feature>
<dbReference type="SMART" id="SM00670">
    <property type="entry name" value="PINc"/>
    <property type="match status" value="1"/>
</dbReference>
<organism evidence="7 8">
    <name type="scientific">Guopingia tenuis</name>
    <dbReference type="NCBI Taxonomy" id="2763656"/>
    <lineage>
        <taxon>Bacteria</taxon>
        <taxon>Bacillati</taxon>
        <taxon>Bacillota</taxon>
        <taxon>Clostridia</taxon>
        <taxon>Christensenellales</taxon>
        <taxon>Christensenellaceae</taxon>
        <taxon>Guopingia</taxon>
    </lineage>
</organism>
<evidence type="ECO:0000256" key="1">
    <source>
        <dbReference type="ARBA" id="ARBA00001946"/>
    </source>
</evidence>
<dbReference type="PANTHER" id="PTHR11603:SF147">
    <property type="entry name" value="MEMBRANE PROTEIN"/>
    <property type="match status" value="1"/>
</dbReference>
<dbReference type="InterPro" id="IPR002716">
    <property type="entry name" value="PIN_dom"/>
</dbReference>
<sequence>MKSFFRTIIILAGIAIGPGIVMLVYSAVQGLTGMDPYLALLPWANLLIFIVSAIVSGIIFIFLSRPIVEAIIKFVNNLEEHLVNSPAKTVVAAAVGLAFGLLIAFLLSWPIDRIQIIWISLPVDIIVYILCGYIGVRVAVKTSAKVNRPIFSRAKGKQAEEPFFKETEEEISRPKILDTSVIIDGRIFDICKTGVFEGTIVIPEFVLSELRHIADSADSLKRSKGRRGLDILNKIQKELDIPVEISSVDYDDVAEVDAKLLRMAKDMGGMVVTNDFNLNKVAAVQGVSVFNINDLSNAVKPVLLPGEELSVTILKEGKENGQGIAYLDDGTMIVVENASNRIGQTLEVAVTSVLQTSAGRMIFAKISE</sequence>
<evidence type="ECO:0000256" key="3">
    <source>
        <dbReference type="ARBA" id="ARBA00022801"/>
    </source>
</evidence>
<dbReference type="Gene3D" id="3.40.50.1010">
    <property type="entry name" value="5'-nuclease"/>
    <property type="match status" value="1"/>
</dbReference>
<gene>
    <name evidence="7" type="ORF">H8693_05255</name>
</gene>
<dbReference type="CDD" id="cd09877">
    <property type="entry name" value="PIN_YacL-like"/>
    <property type="match status" value="1"/>
</dbReference>
<proteinExistence type="predicted"/>
<dbReference type="EMBL" id="JACRSS010000002">
    <property type="protein sequence ID" value="MBC8538338.1"/>
    <property type="molecule type" value="Genomic_DNA"/>
</dbReference>
<dbReference type="InterPro" id="IPR052041">
    <property type="entry name" value="Nucleic_acid_metab_PIN/TRAM"/>
</dbReference>
<name>A0A926HWG7_9FIRM</name>
<dbReference type="GO" id="GO:0004518">
    <property type="term" value="F:nuclease activity"/>
    <property type="evidence" value="ECO:0007669"/>
    <property type="project" value="UniProtKB-KW"/>
</dbReference>
<keyword evidence="8" id="KW-1185">Reference proteome</keyword>
<accession>A0A926HWG7</accession>
<dbReference type="Gene3D" id="2.40.50.140">
    <property type="entry name" value="Nucleic acid-binding proteins"/>
    <property type="match status" value="1"/>
</dbReference>
<dbReference type="GO" id="GO:0016787">
    <property type="term" value="F:hydrolase activity"/>
    <property type="evidence" value="ECO:0007669"/>
    <property type="project" value="UniProtKB-KW"/>
</dbReference>
<dbReference type="InterPro" id="IPR029060">
    <property type="entry name" value="PIN-like_dom_sf"/>
</dbReference>
<reference evidence="7" key="1">
    <citation type="submission" date="2020-08" db="EMBL/GenBank/DDBJ databases">
        <title>Genome public.</title>
        <authorList>
            <person name="Liu C."/>
            <person name="Sun Q."/>
        </authorList>
    </citation>
    <scope>NUCLEOTIDE SEQUENCE</scope>
    <source>
        <strain evidence="7">NSJ-63</strain>
    </source>
</reference>
<feature type="domain" description="TRAM" evidence="6">
    <location>
        <begin position="302"/>
        <end position="368"/>
    </location>
</feature>
<evidence type="ECO:0000259" key="6">
    <source>
        <dbReference type="PROSITE" id="PS50926"/>
    </source>
</evidence>
<keyword evidence="4" id="KW-0460">Magnesium</keyword>
<dbReference type="AlphaFoldDB" id="A0A926HWG7"/>
<dbReference type="InterPro" id="IPR012340">
    <property type="entry name" value="NA-bd_OB-fold"/>
</dbReference>
<dbReference type="RefSeq" id="WP_249280116.1">
    <property type="nucleotide sequence ID" value="NZ_JACRSS010000002.1"/>
</dbReference>
<dbReference type="Pfam" id="PF01938">
    <property type="entry name" value="TRAM"/>
    <property type="match status" value="1"/>
</dbReference>
<keyword evidence="5" id="KW-0812">Transmembrane</keyword>
<protein>
    <submittedName>
        <fullName evidence="7">PIN/TRAM domain-containing protein</fullName>
    </submittedName>
</protein>
<keyword evidence="3" id="KW-0378">Hydrolase</keyword>
<dbReference type="SUPFAM" id="SSF88723">
    <property type="entry name" value="PIN domain-like"/>
    <property type="match status" value="1"/>
</dbReference>
<feature type="transmembrane region" description="Helical" evidence="5">
    <location>
        <begin position="117"/>
        <end position="140"/>
    </location>
</feature>
<dbReference type="InterPro" id="IPR002792">
    <property type="entry name" value="TRAM_dom"/>
</dbReference>
<keyword evidence="2" id="KW-0540">Nuclease</keyword>
<dbReference type="PROSITE" id="PS50926">
    <property type="entry name" value="TRAM"/>
    <property type="match status" value="1"/>
</dbReference>
<dbReference type="Pfam" id="PF01850">
    <property type="entry name" value="PIN"/>
    <property type="match status" value="1"/>
</dbReference>
<evidence type="ECO:0000256" key="2">
    <source>
        <dbReference type="ARBA" id="ARBA00022722"/>
    </source>
</evidence>
<evidence type="ECO:0000313" key="8">
    <source>
        <dbReference type="Proteomes" id="UP000617951"/>
    </source>
</evidence>